<dbReference type="InParanoid" id="A0A7J8JVN5"/>
<protein>
    <submittedName>
        <fullName evidence="2">Uncharacterized protein</fullName>
    </submittedName>
</protein>
<proteinExistence type="predicted"/>
<dbReference type="AlphaFoldDB" id="A0A7J8JVN5"/>
<name>A0A7J8JVN5_MOLMO</name>
<reference evidence="2 3" key="1">
    <citation type="journal article" date="2020" name="Nature">
        <title>Six reference-quality genomes reveal evolution of bat adaptations.</title>
        <authorList>
            <person name="Jebb D."/>
            <person name="Huang Z."/>
            <person name="Pippel M."/>
            <person name="Hughes G.M."/>
            <person name="Lavrichenko K."/>
            <person name="Devanna P."/>
            <person name="Winkler S."/>
            <person name="Jermiin L.S."/>
            <person name="Skirmuntt E.C."/>
            <person name="Katzourakis A."/>
            <person name="Burkitt-Gray L."/>
            <person name="Ray D.A."/>
            <person name="Sullivan K.A.M."/>
            <person name="Roscito J.G."/>
            <person name="Kirilenko B.M."/>
            <person name="Davalos L.M."/>
            <person name="Corthals A.P."/>
            <person name="Power M.L."/>
            <person name="Jones G."/>
            <person name="Ransome R.D."/>
            <person name="Dechmann D.K.N."/>
            <person name="Locatelli A.G."/>
            <person name="Puechmaille S.J."/>
            <person name="Fedrigo O."/>
            <person name="Jarvis E.D."/>
            <person name="Hiller M."/>
            <person name="Vernes S.C."/>
            <person name="Myers E.W."/>
            <person name="Teeling E.C."/>
        </authorList>
    </citation>
    <scope>NUCLEOTIDE SEQUENCE [LARGE SCALE GENOMIC DNA]</scope>
    <source>
        <strain evidence="2">MMolMol1</strain>
        <tissue evidence="2">Muscle</tissue>
    </source>
</reference>
<sequence>MHHRAAAVVVCWSAFQAEKQSWSPVTPWPPKLTFLHPWCWVVEHSICKPKNWCYRIVFSPEQSVHSVTGLRVREQEVPFRGQRSPLQRGQNNKEAGQFPSPAPPPFITTTPMIASGCRGQHWDSKELKVLLFSCIY</sequence>
<dbReference type="Proteomes" id="UP000550707">
    <property type="component" value="Unassembled WGS sequence"/>
</dbReference>
<feature type="region of interest" description="Disordered" evidence="1">
    <location>
        <begin position="78"/>
        <end position="104"/>
    </location>
</feature>
<evidence type="ECO:0000313" key="2">
    <source>
        <dbReference type="EMBL" id="KAF6500926.1"/>
    </source>
</evidence>
<dbReference type="EMBL" id="JACASF010000001">
    <property type="protein sequence ID" value="KAF6500926.1"/>
    <property type="molecule type" value="Genomic_DNA"/>
</dbReference>
<feature type="compositionally biased region" description="Polar residues" evidence="1">
    <location>
        <begin position="84"/>
        <end position="94"/>
    </location>
</feature>
<keyword evidence="3" id="KW-1185">Reference proteome</keyword>
<comment type="caution">
    <text evidence="2">The sequence shown here is derived from an EMBL/GenBank/DDBJ whole genome shotgun (WGS) entry which is preliminary data.</text>
</comment>
<organism evidence="2 3">
    <name type="scientific">Molossus molossus</name>
    <name type="common">Pallas' mastiff bat</name>
    <name type="synonym">Vespertilio molossus</name>
    <dbReference type="NCBI Taxonomy" id="27622"/>
    <lineage>
        <taxon>Eukaryota</taxon>
        <taxon>Metazoa</taxon>
        <taxon>Chordata</taxon>
        <taxon>Craniata</taxon>
        <taxon>Vertebrata</taxon>
        <taxon>Euteleostomi</taxon>
        <taxon>Mammalia</taxon>
        <taxon>Eutheria</taxon>
        <taxon>Laurasiatheria</taxon>
        <taxon>Chiroptera</taxon>
        <taxon>Yangochiroptera</taxon>
        <taxon>Molossidae</taxon>
        <taxon>Molossus</taxon>
    </lineage>
</organism>
<evidence type="ECO:0000256" key="1">
    <source>
        <dbReference type="SAM" id="MobiDB-lite"/>
    </source>
</evidence>
<gene>
    <name evidence="2" type="ORF">HJG59_007951</name>
</gene>
<accession>A0A7J8JVN5</accession>
<evidence type="ECO:0000313" key="3">
    <source>
        <dbReference type="Proteomes" id="UP000550707"/>
    </source>
</evidence>